<proteinExistence type="inferred from homology"/>
<dbReference type="GO" id="GO:0009245">
    <property type="term" value="P:lipid A biosynthetic process"/>
    <property type="evidence" value="ECO:0007669"/>
    <property type="project" value="UniProtKB-UniRule"/>
</dbReference>
<accession>A0A6I6CJ12</accession>
<keyword evidence="4 9" id="KW-0444">Lipid biosynthesis</keyword>
<evidence type="ECO:0000256" key="2">
    <source>
        <dbReference type="ARBA" id="ARBA00009174"/>
    </source>
</evidence>
<comment type="catalytic activity">
    <reaction evidence="9">
        <text>a (3R)-hydroxyacyl-[ACP] = a (2E)-enoyl-[ACP] + H2O</text>
        <dbReference type="Rhea" id="RHEA:13097"/>
        <dbReference type="Rhea" id="RHEA-COMP:9925"/>
        <dbReference type="Rhea" id="RHEA-COMP:9945"/>
        <dbReference type="ChEBI" id="CHEBI:15377"/>
        <dbReference type="ChEBI" id="CHEBI:78784"/>
        <dbReference type="ChEBI" id="CHEBI:78827"/>
        <dbReference type="EC" id="4.2.1.59"/>
    </reaction>
</comment>
<comment type="similarity">
    <text evidence="2 9">Belongs to the thioester dehydratase family. FabZ subfamily.</text>
</comment>
<dbReference type="PANTHER" id="PTHR30272:SF1">
    <property type="entry name" value="3-HYDROXYACYL-[ACYL-CARRIER-PROTEIN] DEHYDRATASE"/>
    <property type="match status" value="1"/>
</dbReference>
<comment type="function">
    <text evidence="8 9">Involved in unsaturated fatty acids biosynthesis. Catalyzes the dehydration of short chain beta-hydroxyacyl-ACPs and long chain saturated and unsaturated beta-hydroxyacyl-ACPs.</text>
</comment>
<dbReference type="RefSeq" id="WP_155969472.1">
    <property type="nucleotide sequence ID" value="NZ_CP037426.1"/>
</dbReference>
<dbReference type="CDD" id="cd01288">
    <property type="entry name" value="FabZ"/>
    <property type="match status" value="1"/>
</dbReference>
<dbReference type="NCBIfam" id="TIGR01750">
    <property type="entry name" value="fabZ"/>
    <property type="match status" value="1"/>
</dbReference>
<dbReference type="FunFam" id="3.10.129.10:FF:000001">
    <property type="entry name" value="3-hydroxyacyl-[acyl-carrier-protein] dehydratase FabZ"/>
    <property type="match status" value="1"/>
</dbReference>
<keyword evidence="3 9" id="KW-0963">Cytoplasm</keyword>
<dbReference type="InterPro" id="IPR010084">
    <property type="entry name" value="FabZ"/>
</dbReference>
<dbReference type="PANTHER" id="PTHR30272">
    <property type="entry name" value="3-HYDROXYACYL-[ACYL-CARRIER-PROTEIN] DEHYDRATASE"/>
    <property type="match status" value="1"/>
</dbReference>
<comment type="subcellular location">
    <subcellularLocation>
        <location evidence="1 9">Cytoplasm</location>
    </subcellularLocation>
</comment>
<dbReference type="GO" id="GO:0005737">
    <property type="term" value="C:cytoplasm"/>
    <property type="evidence" value="ECO:0007669"/>
    <property type="project" value="UniProtKB-SubCell"/>
</dbReference>
<evidence type="ECO:0000256" key="6">
    <source>
        <dbReference type="ARBA" id="ARBA00023098"/>
    </source>
</evidence>
<gene>
    <name evidence="9 10" type="primary">fabZ</name>
    <name evidence="10" type="ORF">E0495_06865</name>
</gene>
<dbReference type="AlphaFoldDB" id="A0A6I6CJ12"/>
<dbReference type="NCBIfam" id="NF000582">
    <property type="entry name" value="PRK00006.1"/>
    <property type="match status" value="1"/>
</dbReference>
<dbReference type="EC" id="4.2.1.59" evidence="9"/>
<evidence type="ECO:0000313" key="10">
    <source>
        <dbReference type="EMBL" id="QGT16850.1"/>
    </source>
</evidence>
<sequence length="143" mass="15805">MQFNISDIIKILPHSYPFLLVDRVIECDPGKSIKAIKNMTFNEPFFIGHFPGHPIMPGVLIIESLAQASAICVLGKETIENKVVYLRSIENAKFRKPVTPGDTLILQANIQSVCLGVHKFRCIASVSEEKVAEATISAVLQNK</sequence>
<dbReference type="HAMAP" id="MF_00406">
    <property type="entry name" value="FabZ"/>
    <property type="match status" value="1"/>
</dbReference>
<dbReference type="InterPro" id="IPR029069">
    <property type="entry name" value="HotDog_dom_sf"/>
</dbReference>
<dbReference type="SUPFAM" id="SSF54637">
    <property type="entry name" value="Thioesterase/thiol ester dehydrase-isomerase"/>
    <property type="match status" value="1"/>
</dbReference>
<dbReference type="Proteomes" id="UP000422744">
    <property type="component" value="Chromosome"/>
</dbReference>
<dbReference type="InterPro" id="IPR013114">
    <property type="entry name" value="FabA_FabZ"/>
</dbReference>
<dbReference type="GO" id="GO:0006633">
    <property type="term" value="P:fatty acid biosynthetic process"/>
    <property type="evidence" value="ECO:0007669"/>
    <property type="project" value="UniProtKB-UniRule"/>
</dbReference>
<evidence type="ECO:0000256" key="7">
    <source>
        <dbReference type="ARBA" id="ARBA00023239"/>
    </source>
</evidence>
<evidence type="ECO:0000256" key="8">
    <source>
        <dbReference type="ARBA" id="ARBA00025049"/>
    </source>
</evidence>
<dbReference type="GO" id="GO:0019171">
    <property type="term" value="F:(3R)-hydroxyacyl-[acyl-carrier-protein] dehydratase activity"/>
    <property type="evidence" value="ECO:0007669"/>
    <property type="project" value="UniProtKB-EC"/>
</dbReference>
<name>A0A6I6CJ12_WOLPI</name>
<evidence type="ECO:0000256" key="3">
    <source>
        <dbReference type="ARBA" id="ARBA00022490"/>
    </source>
</evidence>
<evidence type="ECO:0000256" key="9">
    <source>
        <dbReference type="HAMAP-Rule" id="MF_00406"/>
    </source>
</evidence>
<evidence type="ECO:0000256" key="4">
    <source>
        <dbReference type="ARBA" id="ARBA00022516"/>
    </source>
</evidence>
<dbReference type="EMBL" id="CP037426">
    <property type="protein sequence ID" value="QGT16850.1"/>
    <property type="molecule type" value="Genomic_DNA"/>
</dbReference>
<dbReference type="GO" id="GO:0016020">
    <property type="term" value="C:membrane"/>
    <property type="evidence" value="ECO:0007669"/>
    <property type="project" value="GOC"/>
</dbReference>
<keyword evidence="7 9" id="KW-0456">Lyase</keyword>
<dbReference type="Gene3D" id="3.10.129.10">
    <property type="entry name" value="Hotdog Thioesterase"/>
    <property type="match status" value="1"/>
</dbReference>
<keyword evidence="6 9" id="KW-0443">Lipid metabolism</keyword>
<reference evidence="10 11" key="1">
    <citation type="submission" date="2019-03" db="EMBL/GenBank/DDBJ databases">
        <title>Wolbachia endosymbiont of Haematobia irritans wIrr.</title>
        <authorList>
            <person name="Parry R.H."/>
            <person name="Asgari S."/>
        </authorList>
    </citation>
    <scope>NUCLEOTIDE SEQUENCE [LARGE SCALE GENOMIC DNA]</scope>
    <source>
        <strain evidence="11">wIrr</strain>
    </source>
</reference>
<dbReference type="Pfam" id="PF07977">
    <property type="entry name" value="FabA"/>
    <property type="match status" value="1"/>
</dbReference>
<evidence type="ECO:0000313" key="11">
    <source>
        <dbReference type="Proteomes" id="UP000422744"/>
    </source>
</evidence>
<organism evidence="10 11">
    <name type="scientific">Wolbachia pipientis</name>
    <dbReference type="NCBI Taxonomy" id="955"/>
    <lineage>
        <taxon>Bacteria</taxon>
        <taxon>Pseudomonadati</taxon>
        <taxon>Pseudomonadota</taxon>
        <taxon>Alphaproteobacteria</taxon>
        <taxon>Rickettsiales</taxon>
        <taxon>Anaplasmataceae</taxon>
        <taxon>Wolbachieae</taxon>
        <taxon>Wolbachia</taxon>
    </lineage>
</organism>
<protein>
    <recommendedName>
        <fullName evidence="9">3-hydroxyacyl-[acyl-carrier-protein] dehydratase FabZ</fullName>
        <ecNumber evidence="9">4.2.1.59</ecNumber>
    </recommendedName>
    <alternativeName>
        <fullName evidence="9">(3R)-hydroxymyristoyl-[acyl-carrier-protein] dehydratase</fullName>
        <shortName evidence="9">(3R)-hydroxymyristoyl-ACP dehydrase</shortName>
    </alternativeName>
    <alternativeName>
        <fullName evidence="9">Beta-hydroxyacyl-ACP dehydratase</fullName>
    </alternativeName>
</protein>
<evidence type="ECO:0000256" key="5">
    <source>
        <dbReference type="ARBA" id="ARBA00022556"/>
    </source>
</evidence>
<feature type="active site" evidence="9">
    <location>
        <position position="49"/>
    </location>
</feature>
<keyword evidence="5 9" id="KW-0441">Lipid A biosynthesis</keyword>
<evidence type="ECO:0000256" key="1">
    <source>
        <dbReference type="ARBA" id="ARBA00004496"/>
    </source>
</evidence>